<evidence type="ECO:0000313" key="11">
    <source>
        <dbReference type="EMBL" id="KXA65214.1"/>
    </source>
</evidence>
<protein>
    <recommendedName>
        <fullName evidence="9">Tryptophan synthase alpha chain</fullName>
        <ecNumber evidence="9">4.2.1.20</ecNumber>
    </recommendedName>
</protein>
<keyword evidence="4 9" id="KW-0028">Amino-acid biosynthesis</keyword>
<comment type="catalytic activity">
    <reaction evidence="8 9">
        <text>(1S,2R)-1-C-(indol-3-yl)glycerol 3-phosphate + L-serine = D-glyceraldehyde 3-phosphate + L-tryptophan + H2O</text>
        <dbReference type="Rhea" id="RHEA:10532"/>
        <dbReference type="ChEBI" id="CHEBI:15377"/>
        <dbReference type="ChEBI" id="CHEBI:33384"/>
        <dbReference type="ChEBI" id="CHEBI:57912"/>
        <dbReference type="ChEBI" id="CHEBI:58866"/>
        <dbReference type="ChEBI" id="CHEBI:59776"/>
        <dbReference type="EC" id="4.2.1.20"/>
    </reaction>
</comment>
<comment type="pathway">
    <text evidence="2 9">Amino-acid biosynthesis; L-tryptophan biosynthesis; L-tryptophan from chorismate: step 5/5.</text>
</comment>
<evidence type="ECO:0000256" key="7">
    <source>
        <dbReference type="ARBA" id="ARBA00023239"/>
    </source>
</evidence>
<evidence type="ECO:0000256" key="8">
    <source>
        <dbReference type="ARBA" id="ARBA00049047"/>
    </source>
</evidence>
<dbReference type="Proteomes" id="UP000070226">
    <property type="component" value="Unassembled WGS sequence"/>
</dbReference>
<dbReference type="PANTHER" id="PTHR43406:SF1">
    <property type="entry name" value="TRYPTOPHAN SYNTHASE ALPHA CHAIN, CHLOROPLASTIC"/>
    <property type="match status" value="1"/>
</dbReference>
<comment type="function">
    <text evidence="1 9">The alpha subunit is responsible for the aldol cleavage of indoleglycerol phosphate to indole and glyceraldehyde 3-phosphate.</text>
</comment>
<dbReference type="Gene3D" id="3.20.20.70">
    <property type="entry name" value="Aldolase class I"/>
    <property type="match status" value="1"/>
</dbReference>
<dbReference type="GO" id="GO:0005829">
    <property type="term" value="C:cytosol"/>
    <property type="evidence" value="ECO:0007669"/>
    <property type="project" value="TreeGrafter"/>
</dbReference>
<dbReference type="EC" id="4.2.1.20" evidence="9"/>
<dbReference type="AlphaFoldDB" id="A0A133S698"/>
<evidence type="ECO:0000256" key="9">
    <source>
        <dbReference type="HAMAP-Rule" id="MF_00131"/>
    </source>
</evidence>
<organism evidence="11">
    <name type="scientific">Veillonella atypica</name>
    <dbReference type="NCBI Taxonomy" id="39777"/>
    <lineage>
        <taxon>Bacteria</taxon>
        <taxon>Bacillati</taxon>
        <taxon>Bacillota</taxon>
        <taxon>Negativicutes</taxon>
        <taxon>Veillonellales</taxon>
        <taxon>Veillonellaceae</taxon>
        <taxon>Veillonella</taxon>
    </lineage>
</organism>
<dbReference type="UniPathway" id="UPA00035">
    <property type="reaction ID" value="UER00044"/>
</dbReference>
<reference evidence="11 12" key="1">
    <citation type="submission" date="2016-01" db="EMBL/GenBank/DDBJ databases">
        <authorList>
            <person name="Oliw E.H."/>
        </authorList>
    </citation>
    <scope>NUCLEOTIDE SEQUENCE [LARGE SCALE GENOMIC DNA]</scope>
    <source>
        <strain evidence="11 12">CMW7756B</strain>
    </source>
</reference>
<comment type="caution">
    <text evidence="11">The sequence shown here is derived from an EMBL/GenBank/DDBJ whole genome shotgun (WGS) entry which is preliminary data.</text>
</comment>
<sequence>MSKIKDAFTKGKAFIPFISAGDHGIENTERYIRIMVKAGADMVEIGIPFSDPTAEGPVIQEASTRALSTGVKIHDIFDMVRRLRTGDDAVTVPLVFMTYLNPIYVFGREKFFTLCEEVGISGVIVPDMPFEEKGELGTIAHKHGVEVVSLIAPTSENRIEMIAKEAEGFVYCVSSLGVTGMRSEIKTDIKSIVETIRKYTDIPVAVGFGISKPEQAEAMARVSDGAIVGSAIVKIIAEHGKNADQALFDYVQSMKQAVLKAGA</sequence>
<dbReference type="EMBL" id="LRQT01000008">
    <property type="protein sequence ID" value="KXA65214.1"/>
    <property type="molecule type" value="Genomic_DNA"/>
</dbReference>
<dbReference type="SUPFAM" id="SSF51366">
    <property type="entry name" value="Ribulose-phoshate binding barrel"/>
    <property type="match status" value="1"/>
</dbReference>
<comment type="similarity">
    <text evidence="9 10">Belongs to the TrpA family.</text>
</comment>
<proteinExistence type="inferred from homology"/>
<comment type="subunit">
    <text evidence="3 9">Tetramer of two alpha and two beta chains.</text>
</comment>
<dbReference type="CDD" id="cd04724">
    <property type="entry name" value="Tryptophan_synthase_alpha"/>
    <property type="match status" value="1"/>
</dbReference>
<dbReference type="NCBIfam" id="TIGR00262">
    <property type="entry name" value="trpA"/>
    <property type="match status" value="1"/>
</dbReference>
<evidence type="ECO:0000256" key="6">
    <source>
        <dbReference type="ARBA" id="ARBA00023141"/>
    </source>
</evidence>
<dbReference type="PANTHER" id="PTHR43406">
    <property type="entry name" value="TRYPTOPHAN SYNTHASE, ALPHA CHAIN"/>
    <property type="match status" value="1"/>
</dbReference>
<accession>A0A133S698</accession>
<dbReference type="Pfam" id="PF00290">
    <property type="entry name" value="Trp_syntA"/>
    <property type="match status" value="1"/>
</dbReference>
<dbReference type="RefSeq" id="WP_060807217.1">
    <property type="nucleotide sequence ID" value="NZ_KQ958055.1"/>
</dbReference>
<dbReference type="PATRIC" id="fig|39777.7.peg.427"/>
<feature type="active site" description="Proton acceptor" evidence="9">
    <location>
        <position position="55"/>
    </location>
</feature>
<name>A0A133S698_9FIRM</name>
<dbReference type="InterPro" id="IPR011060">
    <property type="entry name" value="RibuloseP-bd_barrel"/>
</dbReference>
<evidence type="ECO:0000256" key="2">
    <source>
        <dbReference type="ARBA" id="ARBA00004733"/>
    </source>
</evidence>
<dbReference type="HAMAP" id="MF_00131">
    <property type="entry name" value="Trp_synth_alpha"/>
    <property type="match status" value="1"/>
</dbReference>
<gene>
    <name evidence="9" type="primary">trpA</name>
    <name evidence="11" type="ORF">HMPREF3233_00437</name>
</gene>
<dbReference type="InterPro" id="IPR013785">
    <property type="entry name" value="Aldolase_TIM"/>
</dbReference>
<evidence type="ECO:0000256" key="1">
    <source>
        <dbReference type="ARBA" id="ARBA00003365"/>
    </source>
</evidence>
<evidence type="ECO:0000256" key="10">
    <source>
        <dbReference type="RuleBase" id="RU003662"/>
    </source>
</evidence>
<keyword evidence="6 9" id="KW-0057">Aromatic amino acid biosynthesis</keyword>
<dbReference type="InterPro" id="IPR002028">
    <property type="entry name" value="Trp_synthase_suA"/>
</dbReference>
<evidence type="ECO:0000313" key="12">
    <source>
        <dbReference type="Proteomes" id="UP000070226"/>
    </source>
</evidence>
<dbReference type="GO" id="GO:0004834">
    <property type="term" value="F:tryptophan synthase activity"/>
    <property type="evidence" value="ECO:0007669"/>
    <property type="project" value="UniProtKB-UniRule"/>
</dbReference>
<keyword evidence="5 9" id="KW-0822">Tryptophan biosynthesis</keyword>
<dbReference type="STRING" id="39777.B7L28_01475"/>
<feature type="active site" description="Proton acceptor" evidence="9">
    <location>
        <position position="44"/>
    </location>
</feature>
<evidence type="ECO:0000256" key="5">
    <source>
        <dbReference type="ARBA" id="ARBA00022822"/>
    </source>
</evidence>
<evidence type="ECO:0000256" key="4">
    <source>
        <dbReference type="ARBA" id="ARBA00022605"/>
    </source>
</evidence>
<evidence type="ECO:0000256" key="3">
    <source>
        <dbReference type="ARBA" id="ARBA00011270"/>
    </source>
</evidence>
<dbReference type="FunFam" id="3.20.20.70:FF:000037">
    <property type="entry name" value="Tryptophan synthase alpha chain"/>
    <property type="match status" value="1"/>
</dbReference>
<keyword evidence="7 9" id="KW-0456">Lyase</keyword>